<gene>
    <name evidence="1" type="ORF">Amon02_000632700</name>
</gene>
<dbReference type="EMBL" id="BSXS01004910">
    <property type="protein sequence ID" value="GME83679.1"/>
    <property type="molecule type" value="Genomic_DNA"/>
</dbReference>
<reference evidence="1" key="1">
    <citation type="submission" date="2023-04" db="EMBL/GenBank/DDBJ databases">
        <title>Ambrosiozyma monospora NBRC 10751.</title>
        <authorList>
            <person name="Ichikawa N."/>
            <person name="Sato H."/>
            <person name="Tonouchi N."/>
        </authorList>
    </citation>
    <scope>NUCLEOTIDE SEQUENCE</scope>
    <source>
        <strain evidence="1">NBRC 10751</strain>
    </source>
</reference>
<comment type="caution">
    <text evidence="1">The sequence shown here is derived from an EMBL/GenBank/DDBJ whole genome shotgun (WGS) entry which is preliminary data.</text>
</comment>
<evidence type="ECO:0000313" key="2">
    <source>
        <dbReference type="Proteomes" id="UP001165064"/>
    </source>
</evidence>
<proteinExistence type="predicted"/>
<keyword evidence="2" id="KW-1185">Reference proteome</keyword>
<evidence type="ECO:0000313" key="1">
    <source>
        <dbReference type="EMBL" id="GME83679.1"/>
    </source>
</evidence>
<name>A0ACB5T9A7_AMBMO</name>
<dbReference type="Proteomes" id="UP001165064">
    <property type="component" value="Unassembled WGS sequence"/>
</dbReference>
<accession>A0ACB5T9A7</accession>
<protein>
    <submittedName>
        <fullName evidence="1">Unnamed protein product</fullName>
    </submittedName>
</protein>
<sequence>MRDQYRNNPKKFVHFKKEKSEDPVSSSEGNGGSTNGRKRSSSSDSPGPSSKRGKRRSTSATPDPTAKTLKMSKSKPSTDIKMEDAEVETNGQQKKEKGTRALKPYHFQPGMKTFKIILPLADTRGSSNSDPTTTPCESDKPIKPIKETKPAKVKLTTTDTTSKKYTVKTETATDMTKLASTTEPPSTVKAEETTITPVKKGRGGRKRTANGQHVYKLDGYGDLTPRGKNKKVKLEESAEIESQLNTEQSSGSMVSRYDSKYQVFNPFNTSPESHPFPQCRNSMKEISMLWKRHLNKRVKSTVLPQQQQQQEKEKQQLHHILPAPSTNSGAPPSNSTAAEPITSGLTFTNISGVGSDICSTAQFNPTSRPCCVCRDSKTDAESLQEMLICNNCGLNVHASCYGIELDKLEQPAYLYKWHCDPCSNDLHPLASTHYSCSLCNARECDHDNALRGEKVAIPDAFKRTVNGKWCHLLCALFNDDCSFGDPKVMQPVYGTQLSLAHHLSNFCRICGVVSLVSLNL</sequence>
<organism evidence="1 2">
    <name type="scientific">Ambrosiozyma monospora</name>
    <name type="common">Yeast</name>
    <name type="synonym">Endomycopsis monosporus</name>
    <dbReference type="NCBI Taxonomy" id="43982"/>
    <lineage>
        <taxon>Eukaryota</taxon>
        <taxon>Fungi</taxon>
        <taxon>Dikarya</taxon>
        <taxon>Ascomycota</taxon>
        <taxon>Saccharomycotina</taxon>
        <taxon>Pichiomycetes</taxon>
        <taxon>Pichiales</taxon>
        <taxon>Pichiaceae</taxon>
        <taxon>Ambrosiozyma</taxon>
    </lineage>
</organism>